<protein>
    <recommendedName>
        <fullName evidence="4">Transmembrane protein</fullName>
    </recommendedName>
</protein>
<feature type="transmembrane region" description="Helical" evidence="1">
    <location>
        <begin position="59"/>
        <end position="77"/>
    </location>
</feature>
<reference evidence="2 3" key="1">
    <citation type="submission" date="2012-12" db="EMBL/GenBank/DDBJ databases">
        <title>Genome assembly of Fulvivirga imtechensis AK7.</title>
        <authorList>
            <person name="Nupur N."/>
            <person name="Khatri I."/>
            <person name="Kumar R."/>
            <person name="Subramanian S."/>
            <person name="Pinnaka A."/>
        </authorList>
    </citation>
    <scope>NUCLEOTIDE SEQUENCE [LARGE SCALE GENOMIC DNA]</scope>
    <source>
        <strain evidence="2 3">AK7</strain>
    </source>
</reference>
<feature type="transmembrane region" description="Helical" evidence="1">
    <location>
        <begin position="83"/>
        <end position="102"/>
    </location>
</feature>
<gene>
    <name evidence="2" type="ORF">C900_04759</name>
</gene>
<sequence length="130" mass="14402">MATSVIDPTVNSIYKLLKVTYGLLPILAGADKFRHLLVDWHKYLYPGVPEILSISSHTFMHIVGIVEIVAGLLVFLFPNIGAYLVSAWLFVIVMNLIMGGFYDIALRDFTLGIGALALGRLKEVKERAII</sequence>
<name>L8JYM3_9BACT</name>
<organism evidence="2 3">
    <name type="scientific">Fulvivirga imtechensis AK7</name>
    <dbReference type="NCBI Taxonomy" id="1237149"/>
    <lineage>
        <taxon>Bacteria</taxon>
        <taxon>Pseudomonadati</taxon>
        <taxon>Bacteroidota</taxon>
        <taxon>Cytophagia</taxon>
        <taxon>Cytophagales</taxon>
        <taxon>Fulvivirgaceae</taxon>
        <taxon>Fulvivirga</taxon>
    </lineage>
</organism>
<dbReference type="STRING" id="1237149.C900_04759"/>
<dbReference type="OrthoDB" id="119681at2"/>
<evidence type="ECO:0000256" key="1">
    <source>
        <dbReference type="SAM" id="Phobius"/>
    </source>
</evidence>
<dbReference type="Proteomes" id="UP000011135">
    <property type="component" value="Unassembled WGS sequence"/>
</dbReference>
<dbReference type="eggNOG" id="ENOG5032QYG">
    <property type="taxonomic scope" value="Bacteria"/>
</dbReference>
<accession>L8JYM3</accession>
<evidence type="ECO:0008006" key="4">
    <source>
        <dbReference type="Google" id="ProtNLM"/>
    </source>
</evidence>
<keyword evidence="1" id="KW-1133">Transmembrane helix</keyword>
<evidence type="ECO:0000313" key="3">
    <source>
        <dbReference type="Proteomes" id="UP000011135"/>
    </source>
</evidence>
<dbReference type="AlphaFoldDB" id="L8JYM3"/>
<keyword evidence="3" id="KW-1185">Reference proteome</keyword>
<comment type="caution">
    <text evidence="2">The sequence shown here is derived from an EMBL/GenBank/DDBJ whole genome shotgun (WGS) entry which is preliminary data.</text>
</comment>
<proteinExistence type="predicted"/>
<dbReference type="EMBL" id="AMZN01000007">
    <property type="protein sequence ID" value="ELR73248.1"/>
    <property type="molecule type" value="Genomic_DNA"/>
</dbReference>
<evidence type="ECO:0000313" key="2">
    <source>
        <dbReference type="EMBL" id="ELR73248.1"/>
    </source>
</evidence>
<keyword evidence="1" id="KW-0812">Transmembrane</keyword>
<keyword evidence="1" id="KW-0472">Membrane</keyword>